<dbReference type="Proteomes" id="UP000638353">
    <property type="component" value="Unassembled WGS sequence"/>
</dbReference>
<dbReference type="EMBL" id="BMVC01000011">
    <property type="protein sequence ID" value="GHD03891.1"/>
    <property type="molecule type" value="Genomic_DNA"/>
</dbReference>
<dbReference type="RefSeq" id="WP_229898204.1">
    <property type="nucleotide sequence ID" value="NZ_BMVC01000011.1"/>
</dbReference>
<name>A0A918X1M1_9ACTN</name>
<proteinExistence type="predicted"/>
<gene>
    <name evidence="1" type="ORF">GCM10010334_52030</name>
</gene>
<reference evidence="1" key="2">
    <citation type="submission" date="2020-09" db="EMBL/GenBank/DDBJ databases">
        <authorList>
            <person name="Sun Q."/>
            <person name="Ohkuma M."/>
        </authorList>
    </citation>
    <scope>NUCLEOTIDE SEQUENCE</scope>
    <source>
        <strain evidence="1">JCM 4637</strain>
    </source>
</reference>
<evidence type="ECO:0000313" key="2">
    <source>
        <dbReference type="Proteomes" id="UP000638353"/>
    </source>
</evidence>
<reference evidence="1" key="1">
    <citation type="journal article" date="2014" name="Int. J. Syst. Evol. Microbiol.">
        <title>Complete genome sequence of Corynebacterium casei LMG S-19264T (=DSM 44701T), isolated from a smear-ripened cheese.</title>
        <authorList>
            <consortium name="US DOE Joint Genome Institute (JGI-PGF)"/>
            <person name="Walter F."/>
            <person name="Albersmeier A."/>
            <person name="Kalinowski J."/>
            <person name="Ruckert C."/>
        </authorList>
    </citation>
    <scope>NUCLEOTIDE SEQUENCE</scope>
    <source>
        <strain evidence="1">JCM 4637</strain>
    </source>
</reference>
<organism evidence="1 2">
    <name type="scientific">Streptomyces finlayi</name>
    <dbReference type="NCBI Taxonomy" id="67296"/>
    <lineage>
        <taxon>Bacteria</taxon>
        <taxon>Bacillati</taxon>
        <taxon>Actinomycetota</taxon>
        <taxon>Actinomycetes</taxon>
        <taxon>Kitasatosporales</taxon>
        <taxon>Streptomycetaceae</taxon>
        <taxon>Streptomyces</taxon>
    </lineage>
</organism>
<comment type="caution">
    <text evidence="1">The sequence shown here is derived from an EMBL/GenBank/DDBJ whole genome shotgun (WGS) entry which is preliminary data.</text>
</comment>
<evidence type="ECO:0000313" key="1">
    <source>
        <dbReference type="EMBL" id="GHD03891.1"/>
    </source>
</evidence>
<accession>A0A918X1M1</accession>
<protein>
    <submittedName>
        <fullName evidence="1">Uncharacterized protein</fullName>
    </submittedName>
</protein>
<dbReference type="AlphaFoldDB" id="A0A918X1M1"/>
<sequence>MRFVQIADWSWSLALDRATAGPEWLASLRRMFDASGLHITSEPAGCRVVVRFELV</sequence>